<name>A0A4Y7RBP2_COPMI</name>
<feature type="compositionally biased region" description="Basic and acidic residues" evidence="1">
    <location>
        <begin position="267"/>
        <end position="282"/>
    </location>
</feature>
<protein>
    <submittedName>
        <fullName evidence="2">Uncharacterized protein</fullName>
    </submittedName>
</protein>
<gene>
    <name evidence="2" type="ORF">FA13DRAFT_1723076</name>
</gene>
<dbReference type="EMBL" id="QPFP01000590">
    <property type="protein sequence ID" value="TEB06252.1"/>
    <property type="molecule type" value="Genomic_DNA"/>
</dbReference>
<feature type="region of interest" description="Disordered" evidence="1">
    <location>
        <begin position="248"/>
        <end position="282"/>
    </location>
</feature>
<organism evidence="2 3">
    <name type="scientific">Coprinellus micaceus</name>
    <name type="common">Glistening ink-cap mushroom</name>
    <name type="synonym">Coprinus micaceus</name>
    <dbReference type="NCBI Taxonomy" id="71717"/>
    <lineage>
        <taxon>Eukaryota</taxon>
        <taxon>Fungi</taxon>
        <taxon>Dikarya</taxon>
        <taxon>Basidiomycota</taxon>
        <taxon>Agaricomycotina</taxon>
        <taxon>Agaricomycetes</taxon>
        <taxon>Agaricomycetidae</taxon>
        <taxon>Agaricales</taxon>
        <taxon>Agaricineae</taxon>
        <taxon>Psathyrellaceae</taxon>
        <taxon>Coprinellus</taxon>
    </lineage>
</organism>
<dbReference type="Proteomes" id="UP000298030">
    <property type="component" value="Unassembled WGS sequence"/>
</dbReference>
<dbReference type="AlphaFoldDB" id="A0A4Y7RBP2"/>
<dbReference type="PANTHER" id="PTHR38846">
    <property type="entry name" value="C3H1-TYPE DOMAIN-CONTAINING PROTEIN"/>
    <property type="match status" value="1"/>
</dbReference>
<proteinExistence type="predicted"/>
<reference evidence="2 3" key="1">
    <citation type="journal article" date="2019" name="Nat. Ecol. Evol.">
        <title>Megaphylogeny resolves global patterns of mushroom evolution.</title>
        <authorList>
            <person name="Varga T."/>
            <person name="Krizsan K."/>
            <person name="Foldi C."/>
            <person name="Dima B."/>
            <person name="Sanchez-Garcia M."/>
            <person name="Sanchez-Ramirez S."/>
            <person name="Szollosi G.J."/>
            <person name="Szarkandi J.G."/>
            <person name="Papp V."/>
            <person name="Albert L."/>
            <person name="Andreopoulos W."/>
            <person name="Angelini C."/>
            <person name="Antonin V."/>
            <person name="Barry K.W."/>
            <person name="Bougher N.L."/>
            <person name="Buchanan P."/>
            <person name="Buyck B."/>
            <person name="Bense V."/>
            <person name="Catcheside P."/>
            <person name="Chovatia M."/>
            <person name="Cooper J."/>
            <person name="Damon W."/>
            <person name="Desjardin D."/>
            <person name="Finy P."/>
            <person name="Geml J."/>
            <person name="Haridas S."/>
            <person name="Hughes K."/>
            <person name="Justo A."/>
            <person name="Karasinski D."/>
            <person name="Kautmanova I."/>
            <person name="Kiss B."/>
            <person name="Kocsube S."/>
            <person name="Kotiranta H."/>
            <person name="LaButti K.M."/>
            <person name="Lechner B.E."/>
            <person name="Liimatainen K."/>
            <person name="Lipzen A."/>
            <person name="Lukacs Z."/>
            <person name="Mihaltcheva S."/>
            <person name="Morgado L.N."/>
            <person name="Niskanen T."/>
            <person name="Noordeloos M.E."/>
            <person name="Ohm R.A."/>
            <person name="Ortiz-Santana B."/>
            <person name="Ovrebo C."/>
            <person name="Racz N."/>
            <person name="Riley R."/>
            <person name="Savchenko A."/>
            <person name="Shiryaev A."/>
            <person name="Soop K."/>
            <person name="Spirin V."/>
            <person name="Szebenyi C."/>
            <person name="Tomsovsky M."/>
            <person name="Tulloss R.E."/>
            <person name="Uehling J."/>
            <person name="Grigoriev I.V."/>
            <person name="Vagvolgyi C."/>
            <person name="Papp T."/>
            <person name="Martin F.M."/>
            <person name="Miettinen O."/>
            <person name="Hibbett D.S."/>
            <person name="Nagy L.G."/>
        </authorList>
    </citation>
    <scope>NUCLEOTIDE SEQUENCE [LARGE SCALE GENOMIC DNA]</scope>
    <source>
        <strain evidence="2 3">FP101781</strain>
    </source>
</reference>
<dbReference type="OrthoDB" id="6105938at2759"/>
<dbReference type="PANTHER" id="PTHR38846:SF1">
    <property type="entry name" value="C3H1-TYPE DOMAIN-CONTAINING PROTEIN"/>
    <property type="match status" value="1"/>
</dbReference>
<evidence type="ECO:0000313" key="3">
    <source>
        <dbReference type="Proteomes" id="UP000298030"/>
    </source>
</evidence>
<comment type="caution">
    <text evidence="2">The sequence shown here is derived from an EMBL/GenBank/DDBJ whole genome shotgun (WGS) entry which is preliminary data.</text>
</comment>
<keyword evidence="3" id="KW-1185">Reference proteome</keyword>
<evidence type="ECO:0000256" key="1">
    <source>
        <dbReference type="SAM" id="MobiDB-lite"/>
    </source>
</evidence>
<dbReference type="STRING" id="71717.A0A4Y7RBP2"/>
<evidence type="ECO:0000313" key="2">
    <source>
        <dbReference type="EMBL" id="TEB06252.1"/>
    </source>
</evidence>
<sequence>MPPQSKPTNHITSFFDAYPSFTFNPTAPSSASEFRRLCQDSGSTATDAEKRESVAEVLFDVEDRARTGGPERCERVLKIHVNPVDLIEGFKGSKEIKTFENEADLAEYSTKNREAHLDIDSRRRIPKALRAQRLGKKENADQKVAWRDFQDALARQFNSLYGVDVDNLKLLAARVFDVEDRASPSKPGGRHRNFKTHFNLVDLIEGYKGAREIKTFESDVELAEYSPSWEDHLRIESCSWGASTGPHSTFGKRAFQPTNEASPVGSERSEPRQGRKRREGLE</sequence>
<accession>A0A4Y7RBP2</accession>